<evidence type="ECO:0000313" key="2">
    <source>
        <dbReference type="EMBL" id="CAK8682979.1"/>
    </source>
</evidence>
<comment type="caution">
    <text evidence="2">The sequence shown here is derived from an EMBL/GenBank/DDBJ whole genome shotgun (WGS) entry which is preliminary data.</text>
</comment>
<organism evidence="2 3">
    <name type="scientific">Clavelina lepadiformis</name>
    <name type="common">Light-bulb sea squirt</name>
    <name type="synonym">Ascidia lepadiformis</name>
    <dbReference type="NCBI Taxonomy" id="159417"/>
    <lineage>
        <taxon>Eukaryota</taxon>
        <taxon>Metazoa</taxon>
        <taxon>Chordata</taxon>
        <taxon>Tunicata</taxon>
        <taxon>Ascidiacea</taxon>
        <taxon>Aplousobranchia</taxon>
        <taxon>Clavelinidae</taxon>
        <taxon>Clavelina</taxon>
    </lineage>
</organism>
<reference evidence="2 3" key="1">
    <citation type="submission" date="2024-02" db="EMBL/GenBank/DDBJ databases">
        <authorList>
            <person name="Daric V."/>
            <person name="Darras S."/>
        </authorList>
    </citation>
    <scope>NUCLEOTIDE SEQUENCE [LARGE SCALE GENOMIC DNA]</scope>
</reference>
<sequence>MHELKQLTTLEELKSAVATTATRKACTHRRDISLALSATQLRSHVAHQDQEQQCDRAHWMQLSTLSHESTLARKAKIQAHWSTSPAFQPQGEAGYEAAPQKQHVRHPGQQTASLKKI</sequence>
<dbReference type="Proteomes" id="UP001642483">
    <property type="component" value="Unassembled WGS sequence"/>
</dbReference>
<feature type="compositionally biased region" description="Polar residues" evidence="1">
    <location>
        <begin position="108"/>
        <end position="117"/>
    </location>
</feature>
<name>A0ABP0FX34_CLALP</name>
<protein>
    <submittedName>
        <fullName evidence="2">Uncharacterized protein</fullName>
    </submittedName>
</protein>
<dbReference type="EMBL" id="CAWYQH010000096">
    <property type="protein sequence ID" value="CAK8682979.1"/>
    <property type="molecule type" value="Genomic_DNA"/>
</dbReference>
<accession>A0ABP0FX34</accession>
<gene>
    <name evidence="2" type="ORF">CVLEPA_LOCUS14099</name>
</gene>
<proteinExistence type="predicted"/>
<evidence type="ECO:0000256" key="1">
    <source>
        <dbReference type="SAM" id="MobiDB-lite"/>
    </source>
</evidence>
<feature type="region of interest" description="Disordered" evidence="1">
    <location>
        <begin position="82"/>
        <end position="117"/>
    </location>
</feature>
<keyword evidence="3" id="KW-1185">Reference proteome</keyword>
<evidence type="ECO:0000313" key="3">
    <source>
        <dbReference type="Proteomes" id="UP001642483"/>
    </source>
</evidence>